<dbReference type="EC" id="2.7.13.3" evidence="2"/>
<dbReference type="Gene3D" id="3.30.450.40">
    <property type="match status" value="1"/>
</dbReference>
<keyword evidence="5" id="KW-0418">Kinase</keyword>
<dbReference type="RefSeq" id="WP_113645683.1">
    <property type="nucleotide sequence ID" value="NZ_QMHN01000001.1"/>
</dbReference>
<dbReference type="NCBIfam" id="TIGR00229">
    <property type="entry name" value="sensory_box"/>
    <property type="match status" value="3"/>
</dbReference>
<dbReference type="Pfam" id="PF08447">
    <property type="entry name" value="PAS_3"/>
    <property type="match status" value="2"/>
</dbReference>
<dbReference type="AlphaFoldDB" id="A0A443Z139"/>
<dbReference type="Pfam" id="PF08448">
    <property type="entry name" value="PAS_4"/>
    <property type="match status" value="1"/>
</dbReference>
<dbReference type="InterPro" id="IPR005467">
    <property type="entry name" value="His_kinase_dom"/>
</dbReference>
<dbReference type="PROSITE" id="PS50109">
    <property type="entry name" value="HIS_KIN"/>
    <property type="match status" value="1"/>
</dbReference>
<dbReference type="Pfam" id="PF01590">
    <property type="entry name" value="GAF"/>
    <property type="match status" value="1"/>
</dbReference>
<feature type="domain" description="PAS" evidence="8">
    <location>
        <begin position="817"/>
        <end position="891"/>
    </location>
</feature>
<reference evidence="10 11" key="1">
    <citation type="submission" date="2018-06" db="EMBL/GenBank/DDBJ databases">
        <title>Pedobacter endophyticus sp. nov., an endophytic bacterium isolated from a leaf of Triticum aestivum.</title>
        <authorList>
            <person name="Zhang L."/>
        </authorList>
    </citation>
    <scope>NUCLEOTIDE SEQUENCE [LARGE SCALE GENOMIC DNA]</scope>
    <source>
        <strain evidence="10 11">CM134L-2</strain>
    </source>
</reference>
<feature type="domain" description="PAC" evidence="9">
    <location>
        <begin position="896"/>
        <end position="949"/>
    </location>
</feature>
<dbReference type="SMART" id="SM00387">
    <property type="entry name" value="HATPase_c"/>
    <property type="match status" value="1"/>
</dbReference>
<evidence type="ECO:0000256" key="2">
    <source>
        <dbReference type="ARBA" id="ARBA00012438"/>
    </source>
</evidence>
<keyword evidence="6" id="KW-0175">Coiled coil</keyword>
<evidence type="ECO:0000256" key="3">
    <source>
        <dbReference type="ARBA" id="ARBA00022553"/>
    </source>
</evidence>
<comment type="caution">
    <text evidence="10">The sequence shown here is derived from an EMBL/GenBank/DDBJ whole genome shotgun (WGS) entry which is preliminary data.</text>
</comment>
<keyword evidence="3" id="KW-0597">Phosphoprotein</keyword>
<dbReference type="OrthoDB" id="5401121at2"/>
<dbReference type="CDD" id="cd16917">
    <property type="entry name" value="HATPase_UhpB-NarQ-NarX-like"/>
    <property type="match status" value="1"/>
</dbReference>
<dbReference type="Pfam" id="PF13188">
    <property type="entry name" value="PAS_8"/>
    <property type="match status" value="1"/>
</dbReference>
<proteinExistence type="predicted"/>
<dbReference type="InterPro" id="IPR001610">
    <property type="entry name" value="PAC"/>
</dbReference>
<dbReference type="InterPro" id="IPR013656">
    <property type="entry name" value="PAS_4"/>
</dbReference>
<dbReference type="SUPFAM" id="SSF55781">
    <property type="entry name" value="GAF domain-like"/>
    <property type="match status" value="1"/>
</dbReference>
<evidence type="ECO:0000313" key="10">
    <source>
        <dbReference type="EMBL" id="RWU10189.1"/>
    </source>
</evidence>
<dbReference type="SMART" id="SM00091">
    <property type="entry name" value="PAS"/>
    <property type="match status" value="3"/>
</dbReference>
<keyword evidence="11" id="KW-1185">Reference proteome</keyword>
<evidence type="ECO:0000313" key="11">
    <source>
        <dbReference type="Proteomes" id="UP000284120"/>
    </source>
</evidence>
<dbReference type="SMART" id="SM00065">
    <property type="entry name" value="GAF"/>
    <property type="match status" value="1"/>
</dbReference>
<dbReference type="PROSITE" id="PS50113">
    <property type="entry name" value="PAC"/>
    <property type="match status" value="2"/>
</dbReference>
<evidence type="ECO:0000259" key="9">
    <source>
        <dbReference type="PROSITE" id="PS50113"/>
    </source>
</evidence>
<comment type="catalytic activity">
    <reaction evidence="1">
        <text>ATP + protein L-histidine = ADP + protein N-phospho-L-histidine.</text>
        <dbReference type="EC" id="2.7.13.3"/>
    </reaction>
</comment>
<evidence type="ECO:0000259" key="8">
    <source>
        <dbReference type="PROSITE" id="PS50112"/>
    </source>
</evidence>
<dbReference type="InterPro" id="IPR003018">
    <property type="entry name" value="GAF"/>
</dbReference>
<feature type="coiled-coil region" evidence="6">
    <location>
        <begin position="940"/>
        <end position="983"/>
    </location>
</feature>
<dbReference type="SUPFAM" id="SSF55785">
    <property type="entry name" value="PYP-like sensor domain (PAS domain)"/>
    <property type="match status" value="6"/>
</dbReference>
<dbReference type="InterPro" id="IPR052162">
    <property type="entry name" value="Sensor_kinase/Photoreceptor"/>
</dbReference>
<dbReference type="PANTHER" id="PTHR43304:SF1">
    <property type="entry name" value="PAC DOMAIN-CONTAINING PROTEIN"/>
    <property type="match status" value="1"/>
</dbReference>
<dbReference type="InterPro" id="IPR000014">
    <property type="entry name" value="PAS"/>
</dbReference>
<protein>
    <recommendedName>
        <fullName evidence="2">histidine kinase</fullName>
        <ecNumber evidence="2">2.7.13.3</ecNumber>
    </recommendedName>
</protein>
<dbReference type="GO" id="GO:0004673">
    <property type="term" value="F:protein histidine kinase activity"/>
    <property type="evidence" value="ECO:0007669"/>
    <property type="project" value="UniProtKB-EC"/>
</dbReference>
<dbReference type="CDD" id="cd00130">
    <property type="entry name" value="PAS"/>
    <property type="match status" value="4"/>
</dbReference>
<evidence type="ECO:0000259" key="7">
    <source>
        <dbReference type="PROSITE" id="PS50109"/>
    </source>
</evidence>
<keyword evidence="4" id="KW-0808">Transferase</keyword>
<dbReference type="Gene3D" id="3.30.450.20">
    <property type="entry name" value="PAS domain"/>
    <property type="match status" value="6"/>
</dbReference>
<dbReference type="InterPro" id="IPR036890">
    <property type="entry name" value="HATPase_C_sf"/>
</dbReference>
<dbReference type="InterPro" id="IPR013655">
    <property type="entry name" value="PAS_fold_3"/>
</dbReference>
<dbReference type="InterPro" id="IPR029016">
    <property type="entry name" value="GAF-like_dom_sf"/>
</dbReference>
<evidence type="ECO:0000256" key="4">
    <source>
        <dbReference type="ARBA" id="ARBA00022679"/>
    </source>
</evidence>
<dbReference type="PROSITE" id="PS50112">
    <property type="entry name" value="PAS"/>
    <property type="match status" value="3"/>
</dbReference>
<gene>
    <name evidence="10" type="ORF">DPV69_02260</name>
</gene>
<sequence length="1168" mass="134713">MSKFPDVAHILNAIPLACYMLDHQANFIYINEKAEKFFKKDKSEMLGKNVWTLFPDSKKTNYFKEVNEAINNKKQSTFEYISVYTQSWIKLNVNPIAEGVVISFSCIEKDKHNENLYKTLVENTPDVVTKWDHQLHLVYANAALIEKTGISLEDAIGKSHPEIWPHANIAPLIEKIKLVFKDGNTQTLNMSFRTPKGTVFYDIKIAPEFTVNGKVKGVIAIGRDITDLTRSQESFNAQLRHKYTSLFNSINQGFCIIEMIWDQHGNAVDYRFVEANPSFQKQTGINNYEGKTIREIWPEHETHWFEIYGNIAKTQTSAHFELPAALIAGWYEVEAFPIRELGENMVGILFNDISERKKAEEILKRSEERQRYLLKLMDSVNAYSDPLEIQEAVAKIIGEHLNADHSFYAHVTKINNVPYLQIERLYKKAEDVKFKPSLYPFTDIGIALEEFNVGKTHIVSRPKKQRKSSKSNLSLHQILNNGIWAIVPLVKKEKLVALLMVHHQEQYLWPDEHIRLLEETAERTWSYIEQSKMASALTHSEEQLTVALTASNMSTFHWLSKNGKVVVSPLSPTLFGLKENSFSYEDSQGFVMVHPDDMELHRQTLEAASKEQKEFHHTYRIIRPVDGKIAWIEERGKGIYHPLSGILEVRGIHWDVTLQKTQTERAKEAEEKYRIQLEKDVYLRTKELKESRDELAAIYNNTLMAMSVLTAVRNDDHQIIDFTIALTNKALETETGRTDLIGKRYLQEFPGIKKVGLFDMMVKVMETGVPISNEYFYPYEDFNKWYSCMFVKMGDSLLATNLDISERKIAEQLFKENSAMIQGIANSAPDMLYAINLESMQQFYSNYRIEQLVEKTHSEIKKMGRDFFEKFIHPDDRERFYASLNELKKENHREIKSLTYRLIDAKGKIHWINSKSTVYIRDGEGELTHIVGISQDITQQRDLEEKNRQLTHERIQLERKQQKEILKATLNAQEEERKRIAESLHNGLGQVLYGVKATLERINLSEVAIEDNVHVLNRSKELLSMCIQESRRISHELMPSILEDFGLKAAIRDICTQLKGETHFNCTFSGTNIPLDKYIQLAIYRIVQELAQNIIKHAFAKAAQINISITDGQVHILAKDNGRGFENNGKKHKGIGLKTIESKVKLLNGTIKIKSVPQQTVIHIQFPI</sequence>
<dbReference type="EMBL" id="SAYW01000001">
    <property type="protein sequence ID" value="RWU10189.1"/>
    <property type="molecule type" value="Genomic_DNA"/>
</dbReference>
<organism evidence="10 11">
    <name type="scientific">Pedobacter chitinilyticus</name>
    <dbReference type="NCBI Taxonomy" id="2233776"/>
    <lineage>
        <taxon>Bacteria</taxon>
        <taxon>Pseudomonadati</taxon>
        <taxon>Bacteroidota</taxon>
        <taxon>Sphingobacteriia</taxon>
        <taxon>Sphingobacteriales</taxon>
        <taxon>Sphingobacteriaceae</taxon>
        <taxon>Pedobacter</taxon>
    </lineage>
</organism>
<dbReference type="SMART" id="SM00086">
    <property type="entry name" value="PAC"/>
    <property type="match status" value="3"/>
</dbReference>
<feature type="domain" description="Histidine kinase" evidence="7">
    <location>
        <begin position="1083"/>
        <end position="1168"/>
    </location>
</feature>
<feature type="domain" description="PAS" evidence="8">
    <location>
        <begin position="113"/>
        <end position="159"/>
    </location>
</feature>
<dbReference type="Pfam" id="PF02518">
    <property type="entry name" value="HATPase_c"/>
    <property type="match status" value="1"/>
</dbReference>
<name>A0A443Z139_9SPHI</name>
<dbReference type="SUPFAM" id="SSF55874">
    <property type="entry name" value="ATPase domain of HSP90 chaperone/DNA topoisomerase II/histidine kinase"/>
    <property type="match status" value="1"/>
</dbReference>
<dbReference type="InterPro" id="IPR003594">
    <property type="entry name" value="HATPase_dom"/>
</dbReference>
<dbReference type="Gene3D" id="3.30.565.10">
    <property type="entry name" value="Histidine kinase-like ATPase, C-terminal domain"/>
    <property type="match status" value="1"/>
</dbReference>
<dbReference type="PANTHER" id="PTHR43304">
    <property type="entry name" value="PHYTOCHROME-LIKE PROTEIN CPH1"/>
    <property type="match status" value="1"/>
</dbReference>
<accession>A0A443Z139</accession>
<evidence type="ECO:0000256" key="1">
    <source>
        <dbReference type="ARBA" id="ARBA00000085"/>
    </source>
</evidence>
<feature type="domain" description="PAS" evidence="8">
    <location>
        <begin position="3"/>
        <end position="73"/>
    </location>
</feature>
<feature type="domain" description="PAC" evidence="9">
    <location>
        <begin position="186"/>
        <end position="237"/>
    </location>
</feature>
<dbReference type="Gene3D" id="1.20.5.1930">
    <property type="match status" value="1"/>
</dbReference>
<evidence type="ECO:0000256" key="5">
    <source>
        <dbReference type="ARBA" id="ARBA00022777"/>
    </source>
</evidence>
<dbReference type="Pfam" id="PF13426">
    <property type="entry name" value="PAS_9"/>
    <property type="match status" value="1"/>
</dbReference>
<dbReference type="InterPro" id="IPR035965">
    <property type="entry name" value="PAS-like_dom_sf"/>
</dbReference>
<dbReference type="Proteomes" id="UP000284120">
    <property type="component" value="Unassembled WGS sequence"/>
</dbReference>
<evidence type="ECO:0000256" key="6">
    <source>
        <dbReference type="SAM" id="Coils"/>
    </source>
</evidence>
<dbReference type="InterPro" id="IPR000700">
    <property type="entry name" value="PAS-assoc_C"/>
</dbReference>